<reference evidence="2 3" key="1">
    <citation type="submission" date="2020-07" db="EMBL/GenBank/DDBJ databases">
        <title>Genomic Encyclopedia of Type Strains, Phase IV (KMG-IV): sequencing the most valuable type-strain genomes for metagenomic binning, comparative biology and taxonomic classification.</title>
        <authorList>
            <person name="Goeker M."/>
        </authorList>
    </citation>
    <scope>NUCLEOTIDE SEQUENCE [LARGE SCALE GENOMIC DNA]</scope>
    <source>
        <strain evidence="2 3">DSM 29043</strain>
    </source>
</reference>
<dbReference type="AlphaFoldDB" id="A0A7Y9XSW1"/>
<comment type="caution">
    <text evidence="2">The sequence shown here is derived from an EMBL/GenBank/DDBJ whole genome shotgun (WGS) entry which is preliminary data.</text>
</comment>
<feature type="signal peptide" evidence="1">
    <location>
        <begin position="1"/>
        <end position="25"/>
    </location>
</feature>
<feature type="chain" id="PRO_5030570477" evidence="1">
    <location>
        <begin position="26"/>
        <end position="259"/>
    </location>
</feature>
<proteinExistence type="predicted"/>
<dbReference type="Proteomes" id="UP000522081">
    <property type="component" value="Unassembled WGS sequence"/>
</dbReference>
<keyword evidence="1" id="KW-0732">Signal</keyword>
<keyword evidence="3" id="KW-1185">Reference proteome</keyword>
<evidence type="ECO:0000313" key="2">
    <source>
        <dbReference type="EMBL" id="NYH93909.1"/>
    </source>
</evidence>
<evidence type="ECO:0000313" key="3">
    <source>
        <dbReference type="Proteomes" id="UP000522081"/>
    </source>
</evidence>
<name>A0A7Y9XSW1_9SPHN</name>
<dbReference type="EMBL" id="JACBZF010000001">
    <property type="protein sequence ID" value="NYH93909.1"/>
    <property type="molecule type" value="Genomic_DNA"/>
</dbReference>
<dbReference type="RefSeq" id="WP_179405873.1">
    <property type="nucleotide sequence ID" value="NZ_BMGF01000001.1"/>
</dbReference>
<organism evidence="2 3">
    <name type="scientific">Novosphingobium marinum</name>
    <dbReference type="NCBI Taxonomy" id="1514948"/>
    <lineage>
        <taxon>Bacteria</taxon>
        <taxon>Pseudomonadati</taxon>
        <taxon>Pseudomonadota</taxon>
        <taxon>Alphaproteobacteria</taxon>
        <taxon>Sphingomonadales</taxon>
        <taxon>Sphingomonadaceae</taxon>
        <taxon>Novosphingobium</taxon>
    </lineage>
</organism>
<protein>
    <submittedName>
        <fullName evidence="2">Uncharacterized protein</fullName>
    </submittedName>
</protein>
<evidence type="ECO:0000256" key="1">
    <source>
        <dbReference type="SAM" id="SignalP"/>
    </source>
</evidence>
<sequence>MKTSIIAKMVATTVCGALVATPVLAEKANRLQSITGMDAWGAERALKDRGFKHISSHKNSRGYTYSYWWDDADDNCVRAEVYNDTVETLMDATDKDCNHSGGSTGAAVGAVAGLAILGALLASKSHHREGKDYNEEQTGAFDRGYKDGLHNAAYHNYDRSDAYSHGYEKGVDERQANLSHHHNRGGYYQTVRYNDLQGARAAGATEELGRRGFTQVDNFTSGNTRYGIYSRRESNQCLQVTFADGRIYDIRDIGQHPRC</sequence>
<accession>A0A7Y9XSW1</accession>
<gene>
    <name evidence="2" type="ORF">FHS75_000214</name>
</gene>